<protein>
    <submittedName>
        <fullName evidence="2">Uncharacterized protein</fullName>
    </submittedName>
</protein>
<evidence type="ECO:0000313" key="3">
    <source>
        <dbReference type="Proteomes" id="UP000327013"/>
    </source>
</evidence>
<proteinExistence type="predicted"/>
<dbReference type="Proteomes" id="UP000327013">
    <property type="component" value="Chromosome 4"/>
</dbReference>
<organism evidence="2 3">
    <name type="scientific">Carpinus fangiana</name>
    <dbReference type="NCBI Taxonomy" id="176857"/>
    <lineage>
        <taxon>Eukaryota</taxon>
        <taxon>Viridiplantae</taxon>
        <taxon>Streptophyta</taxon>
        <taxon>Embryophyta</taxon>
        <taxon>Tracheophyta</taxon>
        <taxon>Spermatophyta</taxon>
        <taxon>Magnoliopsida</taxon>
        <taxon>eudicotyledons</taxon>
        <taxon>Gunneridae</taxon>
        <taxon>Pentapetalae</taxon>
        <taxon>rosids</taxon>
        <taxon>fabids</taxon>
        <taxon>Fagales</taxon>
        <taxon>Betulaceae</taxon>
        <taxon>Carpinus</taxon>
    </lineage>
</organism>
<evidence type="ECO:0000256" key="1">
    <source>
        <dbReference type="SAM" id="Phobius"/>
    </source>
</evidence>
<accession>A0A660KQA9</accession>
<dbReference type="EMBL" id="CM017324">
    <property type="protein sequence ID" value="KAE8038633.1"/>
    <property type="molecule type" value="Genomic_DNA"/>
</dbReference>
<keyword evidence="1" id="KW-1133">Transmembrane helix</keyword>
<sequence>MEIVDGTEQQRPSGSLNNLVFGLVPSQLEVENAINALLNFIVGESSSGSSLKCLQQQLDCFDPRLMVSQGYRTVCDAFRLLQTDPSIKRLVFALATDKAVWDAVMKNELVQILRQSLYTVDYKMPQCSDEEPDLAASILRWILDVTKAKVLDLIEKFLSLVNELFKPPKGKKPTNINKEETEEKVKASLLLSILILVIVVVARAQGL</sequence>
<evidence type="ECO:0000313" key="2">
    <source>
        <dbReference type="EMBL" id="KAE8038633.1"/>
    </source>
</evidence>
<name>A0A660KQA9_9ROSI</name>
<keyword evidence="3" id="KW-1185">Reference proteome</keyword>
<dbReference type="PANTHER" id="PTHR33625">
    <property type="entry name" value="OS08G0179900 PROTEIN"/>
    <property type="match status" value="1"/>
</dbReference>
<reference evidence="2 3" key="1">
    <citation type="submission" date="2019-06" db="EMBL/GenBank/DDBJ databases">
        <title>A chromosomal-level reference genome of Carpinus fangiana (Coryloideae, Betulaceae).</title>
        <authorList>
            <person name="Yang X."/>
            <person name="Wang Z."/>
            <person name="Zhang L."/>
            <person name="Hao G."/>
            <person name="Liu J."/>
            <person name="Yang Y."/>
        </authorList>
    </citation>
    <scope>NUCLEOTIDE SEQUENCE [LARGE SCALE GENOMIC DNA]</scope>
    <source>
        <strain evidence="2">Cfa_2016G</strain>
        <tissue evidence="2">Leaf</tissue>
    </source>
</reference>
<gene>
    <name evidence="2" type="ORF">FH972_011123</name>
</gene>
<feature type="transmembrane region" description="Helical" evidence="1">
    <location>
        <begin position="187"/>
        <end position="206"/>
    </location>
</feature>
<dbReference type="AlphaFoldDB" id="A0A660KQA9"/>
<keyword evidence="1" id="KW-0812">Transmembrane</keyword>
<dbReference type="PANTHER" id="PTHR33625:SF2">
    <property type="entry name" value="POST-SET DOMAIN-CONTAINING PROTEIN"/>
    <property type="match status" value="1"/>
</dbReference>
<keyword evidence="1" id="KW-0472">Membrane</keyword>
<dbReference type="OrthoDB" id="737041at2759"/>